<sequence>MESSPLTKLPAAVRNHIYALALHEPKGINIRPHGLDAQENNHLLALTAVCREIRAETQRMFYSVNEFTFLSNYLRGFYMEDFEPGPQYENTILGNSGIVDWFSEIGQENLAQAAQVTVELGKLMATFDDELEIDFALDQIASEVLSKLSVDSKPLQNVALVFKVHHLEHPEDLGGESSYNEEEGLVMHYRIRYGQNTAKTRADLQKSLDTTMANAATIVDRDWDDDDLERLHDLVCDAVLQW</sequence>
<reference evidence="1" key="1">
    <citation type="submission" date="2023-08" db="EMBL/GenBank/DDBJ databases">
        <title>Black Yeasts Isolated from many extreme environments.</title>
        <authorList>
            <person name="Coleine C."/>
            <person name="Stajich J.E."/>
            <person name="Selbmann L."/>
        </authorList>
    </citation>
    <scope>NUCLEOTIDE SEQUENCE</scope>
    <source>
        <strain evidence="1">CCFEE 5810</strain>
    </source>
</reference>
<dbReference type="InterPro" id="IPR038883">
    <property type="entry name" value="AN11006-like"/>
</dbReference>
<dbReference type="PANTHER" id="PTHR42085:SF1">
    <property type="entry name" value="F-BOX DOMAIN-CONTAINING PROTEIN"/>
    <property type="match status" value="1"/>
</dbReference>
<name>A0AAN7ZNA9_9PEZI</name>
<dbReference type="PANTHER" id="PTHR42085">
    <property type="entry name" value="F-BOX DOMAIN-CONTAINING PROTEIN"/>
    <property type="match status" value="1"/>
</dbReference>
<comment type="caution">
    <text evidence="1">The sequence shown here is derived from an EMBL/GenBank/DDBJ whole genome shotgun (WGS) entry which is preliminary data.</text>
</comment>
<accession>A0AAN7ZNA9</accession>
<evidence type="ECO:0000313" key="1">
    <source>
        <dbReference type="EMBL" id="KAK5699024.1"/>
    </source>
</evidence>
<evidence type="ECO:0008006" key="3">
    <source>
        <dbReference type="Google" id="ProtNLM"/>
    </source>
</evidence>
<dbReference type="EMBL" id="JAVRQU010000009">
    <property type="protein sequence ID" value="KAK5699024.1"/>
    <property type="molecule type" value="Genomic_DNA"/>
</dbReference>
<dbReference type="AlphaFoldDB" id="A0AAN7ZNA9"/>
<organism evidence="1 2">
    <name type="scientific">Elasticomyces elasticus</name>
    <dbReference type="NCBI Taxonomy" id="574655"/>
    <lineage>
        <taxon>Eukaryota</taxon>
        <taxon>Fungi</taxon>
        <taxon>Dikarya</taxon>
        <taxon>Ascomycota</taxon>
        <taxon>Pezizomycotina</taxon>
        <taxon>Dothideomycetes</taxon>
        <taxon>Dothideomycetidae</taxon>
        <taxon>Mycosphaerellales</taxon>
        <taxon>Teratosphaeriaceae</taxon>
        <taxon>Elasticomyces</taxon>
    </lineage>
</organism>
<dbReference type="Proteomes" id="UP001310594">
    <property type="component" value="Unassembled WGS sequence"/>
</dbReference>
<proteinExistence type="predicted"/>
<evidence type="ECO:0000313" key="2">
    <source>
        <dbReference type="Proteomes" id="UP001310594"/>
    </source>
</evidence>
<protein>
    <recommendedName>
        <fullName evidence="3">F-box domain-containing protein</fullName>
    </recommendedName>
</protein>
<gene>
    <name evidence="1" type="ORF">LTR97_006673</name>
</gene>